<gene>
    <name evidence="2" type="ORF">PCE31106_00116</name>
</gene>
<evidence type="ECO:0000313" key="2">
    <source>
        <dbReference type="EMBL" id="VVD61415.1"/>
    </source>
</evidence>
<dbReference type="OrthoDB" id="9798754at2"/>
<proteinExistence type="predicted"/>
<evidence type="ECO:0000259" key="1">
    <source>
        <dbReference type="Pfam" id="PF04480"/>
    </source>
</evidence>
<dbReference type="InterPro" id="IPR011335">
    <property type="entry name" value="Restrct_endonuc-II-like"/>
</dbReference>
<name>A0A5E4RDZ5_9BURK</name>
<dbReference type="SUPFAM" id="SSF52980">
    <property type="entry name" value="Restriction endonuclease-like"/>
    <property type="match status" value="1"/>
</dbReference>
<sequence>MAGRRRPWKTYEEASAWAQQEKITSRDDWRTRTKPQGIPLAPEHVYKAEWQGWRAFLGISLLGGASKVELILKHSLRQVLNLDPARMTRINDGGRPMHVDMADRERRLVIEYDGSAWHKDVVHDHRKTQRLNDAGWTVIRVRETPLALLDPVRDVQVGRATLNYGPMIGTVLKHLQSLVERGTLPDDGLGAKIAAALKIPIDETEFYDIIAQGWVSYEEASAWARQRGIMSFDDWFVRVKRSDFPRGNIPTRPYAIYKAEWQGWGAFLGTGSIPTYKKPFRSYDEARAWAQQEKITTAKGWKRRAKPNDIPSDPDRVYKAEWQGWGAFLGTGNTYGGPRRAPQQTARHVINLVKITDPENDRAFALQASV</sequence>
<reference evidence="2 3" key="1">
    <citation type="submission" date="2019-08" db="EMBL/GenBank/DDBJ databases">
        <authorList>
            <person name="Peeters C."/>
        </authorList>
    </citation>
    <scope>NUCLEOTIDE SEQUENCE [LARGE SCALE GENOMIC DNA]</scope>
    <source>
        <strain evidence="2 3">LMG 31106</strain>
    </source>
</reference>
<dbReference type="EMBL" id="CABPSL010000001">
    <property type="protein sequence ID" value="VVD61415.1"/>
    <property type="molecule type" value="Genomic_DNA"/>
</dbReference>
<dbReference type="Pfam" id="PF04480">
    <property type="entry name" value="DUF559"/>
    <property type="match status" value="1"/>
</dbReference>
<protein>
    <recommendedName>
        <fullName evidence="1">DUF559 domain-containing protein</fullName>
    </recommendedName>
</protein>
<accession>A0A5E4RDZ5</accession>
<evidence type="ECO:0000313" key="3">
    <source>
        <dbReference type="Proteomes" id="UP000384354"/>
    </source>
</evidence>
<organism evidence="2 3">
    <name type="scientific">Pandoraea cepalis</name>
    <dbReference type="NCBI Taxonomy" id="2508294"/>
    <lineage>
        <taxon>Bacteria</taxon>
        <taxon>Pseudomonadati</taxon>
        <taxon>Pseudomonadota</taxon>
        <taxon>Betaproteobacteria</taxon>
        <taxon>Burkholderiales</taxon>
        <taxon>Burkholderiaceae</taxon>
        <taxon>Pandoraea</taxon>
    </lineage>
</organism>
<dbReference type="AlphaFoldDB" id="A0A5E4RDZ5"/>
<dbReference type="RefSeq" id="WP_150562035.1">
    <property type="nucleotide sequence ID" value="NZ_CABPSL010000001.1"/>
</dbReference>
<dbReference type="Pfam" id="PF14882">
    <property type="entry name" value="INT_rpt"/>
    <property type="match status" value="2"/>
</dbReference>
<dbReference type="Gene3D" id="3.40.960.10">
    <property type="entry name" value="VSR Endonuclease"/>
    <property type="match status" value="1"/>
</dbReference>
<feature type="domain" description="DUF559" evidence="1">
    <location>
        <begin position="99"/>
        <end position="143"/>
    </location>
</feature>
<dbReference type="InterPro" id="IPR028229">
    <property type="entry name" value="Integrase_rpt"/>
</dbReference>
<dbReference type="Proteomes" id="UP000384354">
    <property type="component" value="Unassembled WGS sequence"/>
</dbReference>
<dbReference type="InterPro" id="IPR007569">
    <property type="entry name" value="DUF559"/>
</dbReference>